<organism evidence="3 4">
    <name type="scientific">Roridomyces roridus</name>
    <dbReference type="NCBI Taxonomy" id="1738132"/>
    <lineage>
        <taxon>Eukaryota</taxon>
        <taxon>Fungi</taxon>
        <taxon>Dikarya</taxon>
        <taxon>Basidiomycota</taxon>
        <taxon>Agaricomycotina</taxon>
        <taxon>Agaricomycetes</taxon>
        <taxon>Agaricomycetidae</taxon>
        <taxon>Agaricales</taxon>
        <taxon>Marasmiineae</taxon>
        <taxon>Mycenaceae</taxon>
        <taxon>Roridomyces</taxon>
    </lineage>
</organism>
<evidence type="ECO:0000313" key="4">
    <source>
        <dbReference type="Proteomes" id="UP001221142"/>
    </source>
</evidence>
<name>A0AAD7FI25_9AGAR</name>
<evidence type="ECO:0000256" key="1">
    <source>
        <dbReference type="SAM" id="Coils"/>
    </source>
</evidence>
<evidence type="ECO:0000313" key="3">
    <source>
        <dbReference type="EMBL" id="KAJ7625601.1"/>
    </source>
</evidence>
<feature type="coiled-coil region" evidence="1">
    <location>
        <begin position="282"/>
        <end position="309"/>
    </location>
</feature>
<proteinExistence type="predicted"/>
<gene>
    <name evidence="3" type="ORF">FB45DRAFT_868788</name>
</gene>
<reference evidence="3" key="1">
    <citation type="submission" date="2023-03" db="EMBL/GenBank/DDBJ databases">
        <title>Massive genome expansion in bonnet fungi (Mycena s.s.) driven by repeated elements and novel gene families across ecological guilds.</title>
        <authorList>
            <consortium name="Lawrence Berkeley National Laboratory"/>
            <person name="Harder C.B."/>
            <person name="Miyauchi S."/>
            <person name="Viragh M."/>
            <person name="Kuo A."/>
            <person name="Thoen E."/>
            <person name="Andreopoulos B."/>
            <person name="Lu D."/>
            <person name="Skrede I."/>
            <person name="Drula E."/>
            <person name="Henrissat B."/>
            <person name="Morin E."/>
            <person name="Kohler A."/>
            <person name="Barry K."/>
            <person name="LaButti K."/>
            <person name="Morin E."/>
            <person name="Salamov A."/>
            <person name="Lipzen A."/>
            <person name="Mereny Z."/>
            <person name="Hegedus B."/>
            <person name="Baldrian P."/>
            <person name="Stursova M."/>
            <person name="Weitz H."/>
            <person name="Taylor A."/>
            <person name="Grigoriev I.V."/>
            <person name="Nagy L.G."/>
            <person name="Martin F."/>
            <person name="Kauserud H."/>
        </authorList>
    </citation>
    <scope>NUCLEOTIDE SEQUENCE</scope>
    <source>
        <strain evidence="3">9284</strain>
    </source>
</reference>
<keyword evidence="4" id="KW-1185">Reference proteome</keyword>
<feature type="chain" id="PRO_5042025139" evidence="2">
    <location>
        <begin position="23"/>
        <end position="429"/>
    </location>
</feature>
<protein>
    <submittedName>
        <fullName evidence="3">Uncharacterized protein</fullName>
    </submittedName>
</protein>
<feature type="coiled-coil region" evidence="1">
    <location>
        <begin position="141"/>
        <end position="200"/>
    </location>
</feature>
<dbReference type="AlphaFoldDB" id="A0AAD7FI25"/>
<accession>A0AAD7FI25</accession>
<keyword evidence="2" id="KW-0732">Signal</keyword>
<dbReference type="Proteomes" id="UP001221142">
    <property type="component" value="Unassembled WGS sequence"/>
</dbReference>
<keyword evidence="1" id="KW-0175">Coiled coil</keyword>
<comment type="caution">
    <text evidence="3">The sequence shown here is derived from an EMBL/GenBank/DDBJ whole genome shotgun (WGS) entry which is preliminary data.</text>
</comment>
<dbReference type="EMBL" id="JARKIF010000012">
    <property type="protein sequence ID" value="KAJ7625601.1"/>
    <property type="molecule type" value="Genomic_DNA"/>
</dbReference>
<evidence type="ECO:0000256" key="2">
    <source>
        <dbReference type="SAM" id="SignalP"/>
    </source>
</evidence>
<sequence>MDFILVFTSLVMFITKLLYAMCDKIPGSKNVVISLSYTVLLLEQQLAQLHKTACDLLGRNVSLEAYICFLQQDRDRQAASNAYYVKLAASYASLLSLGQRVAIDLLEQLAVGEANARNIQVELMDDLAKQAALNARQAAELEALRTVHTAALGRIAQLEAEAKTQLSGSRQAQVADAHVTEAQALRIKELEEHTKNLEANAIRSTALQVEAEAVNAQQRGYIEDLCESIKTLQEDAALSKAKHVQTEARYRSEAAKDTVKIKALQHKLMELRKSADNDFLKDKRQTAKIEELEADMDAVKTKAMAREAKLVSELRGKRLEAVNAKKCSAENDVDSEMSDANGGPSSTPPRLRCICSMGSHQFGPVLLVNPRSTFSQASVACPSSFTHQHRRIVKRGADNPVAPLLLPAWPVERQREEFAPPAAKRVKRG</sequence>
<feature type="signal peptide" evidence="2">
    <location>
        <begin position="1"/>
        <end position="22"/>
    </location>
</feature>